<keyword evidence="5 8" id="KW-0418">Kinase</keyword>
<evidence type="ECO:0000259" key="11">
    <source>
        <dbReference type="PROSITE" id="PS51285"/>
    </source>
</evidence>
<evidence type="ECO:0000256" key="7">
    <source>
        <dbReference type="PIRSR" id="PIRSR600239-50"/>
    </source>
</evidence>
<keyword evidence="3 8" id="KW-0808">Transferase</keyword>
<dbReference type="GO" id="GO:0005737">
    <property type="term" value="C:cytoplasm"/>
    <property type="evidence" value="ECO:0007669"/>
    <property type="project" value="TreeGrafter"/>
</dbReference>
<dbReference type="InterPro" id="IPR000719">
    <property type="entry name" value="Prot_kinase_dom"/>
</dbReference>
<keyword evidence="13" id="KW-1185">Reference proteome</keyword>
<name>A0A564YWB4_HYMDI</name>
<evidence type="ECO:0000256" key="6">
    <source>
        <dbReference type="ARBA" id="ARBA00022840"/>
    </source>
</evidence>
<dbReference type="GO" id="GO:0004703">
    <property type="term" value="F:G protein-coupled receptor kinase activity"/>
    <property type="evidence" value="ECO:0007669"/>
    <property type="project" value="InterPro"/>
</dbReference>
<dbReference type="PRINTS" id="PR00717">
    <property type="entry name" value="GPCRKINASE"/>
</dbReference>
<evidence type="ECO:0000256" key="5">
    <source>
        <dbReference type="ARBA" id="ARBA00022777"/>
    </source>
</evidence>
<keyword evidence="2 8" id="KW-0723">Serine/threonine-protein kinase</keyword>
<dbReference type="PROSITE" id="PS51285">
    <property type="entry name" value="AGC_KINASE_CTER"/>
    <property type="match status" value="1"/>
</dbReference>
<dbReference type="InterPro" id="IPR000239">
    <property type="entry name" value="GPCR_kinase"/>
</dbReference>
<dbReference type="Proteomes" id="UP000321570">
    <property type="component" value="Unassembled WGS sequence"/>
</dbReference>
<dbReference type="PROSITE" id="PS50011">
    <property type="entry name" value="PROTEIN_KINASE_DOM"/>
    <property type="match status" value="1"/>
</dbReference>
<keyword evidence="4 8" id="KW-0547">Nucleotide-binding</keyword>
<keyword evidence="6 8" id="KW-0067">ATP-binding</keyword>
<dbReference type="AlphaFoldDB" id="A0A564YWB4"/>
<proteinExistence type="inferred from homology"/>
<dbReference type="Gene3D" id="3.30.200.20">
    <property type="entry name" value="Phosphorylase Kinase, domain 1"/>
    <property type="match status" value="1"/>
</dbReference>
<keyword evidence="7" id="KW-0488">Methylation</keyword>
<feature type="compositionally biased region" description="Polar residues" evidence="9">
    <location>
        <begin position="228"/>
        <end position="245"/>
    </location>
</feature>
<evidence type="ECO:0000256" key="3">
    <source>
        <dbReference type="ARBA" id="ARBA00022679"/>
    </source>
</evidence>
<feature type="domain" description="AGC-kinase C-terminal" evidence="11">
    <location>
        <begin position="98"/>
        <end position="163"/>
    </location>
</feature>
<feature type="region of interest" description="Disordered" evidence="9">
    <location>
        <begin position="211"/>
        <end position="257"/>
    </location>
</feature>
<comment type="similarity">
    <text evidence="1 8">Belongs to the protein kinase superfamily. AGC Ser/Thr protein kinase family. GPRK subfamily.</text>
</comment>
<gene>
    <name evidence="12" type="ORF">WMSIL1_LOCUS10238</name>
</gene>
<evidence type="ECO:0000256" key="4">
    <source>
        <dbReference type="ARBA" id="ARBA00022741"/>
    </source>
</evidence>
<dbReference type="GO" id="GO:0005524">
    <property type="term" value="F:ATP binding"/>
    <property type="evidence" value="ECO:0007669"/>
    <property type="project" value="UniProtKB-KW"/>
</dbReference>
<feature type="domain" description="Protein kinase" evidence="10">
    <location>
        <begin position="1"/>
        <end position="97"/>
    </location>
</feature>
<dbReference type="EC" id="2.7.11.-" evidence="8"/>
<evidence type="ECO:0000256" key="2">
    <source>
        <dbReference type="ARBA" id="ARBA00022527"/>
    </source>
</evidence>
<dbReference type="InterPro" id="IPR000961">
    <property type="entry name" value="AGC-kinase_C"/>
</dbReference>
<dbReference type="GO" id="GO:0009966">
    <property type="term" value="P:regulation of signal transduction"/>
    <property type="evidence" value="ECO:0007669"/>
    <property type="project" value="TreeGrafter"/>
</dbReference>
<dbReference type="GO" id="GO:0007165">
    <property type="term" value="P:signal transduction"/>
    <property type="evidence" value="ECO:0007669"/>
    <property type="project" value="InterPro"/>
</dbReference>
<sequence length="330" mass="36794">MAPEVIRGERYTFSPDWFGLGCIVYEMIMGQPPFRKRRERLKREEIDRRVCEDAEVYNQRFGEIVRDFTSSLLQKDKTQRLGCNERDALAVKAHPWFQGINWKRLEAGLIEPPFTPDPHAVYAKDVLDIEQFSTVKGVKIESEDINFYRKFCSGAVSIPWQQEMLETECFDDLNIFYNPDGTLVANLNEQMPPLDEDSPKSHCCFPFFASSTSSSNHNSKKNTRSKSGSMTNHSNATGIPNDSTFSPTLPPSTQAASPASSVTGLVIADHLEGLAPPLDPNILSTDESGRALLDLAVLRSQAVLNSNLDRRISGEGDRISSVSNSVEASQ</sequence>
<dbReference type="Pfam" id="PF00069">
    <property type="entry name" value="Pkinase"/>
    <property type="match status" value="1"/>
</dbReference>
<evidence type="ECO:0000313" key="12">
    <source>
        <dbReference type="EMBL" id="VUZ51456.1"/>
    </source>
</evidence>
<evidence type="ECO:0000313" key="13">
    <source>
        <dbReference type="Proteomes" id="UP000321570"/>
    </source>
</evidence>
<protein>
    <recommendedName>
        <fullName evidence="8">G protein-coupled receptor kinase</fullName>
        <ecNumber evidence="8">2.7.11.-</ecNumber>
    </recommendedName>
</protein>
<reference evidence="12 13" key="1">
    <citation type="submission" date="2019-07" db="EMBL/GenBank/DDBJ databases">
        <authorList>
            <person name="Jastrzebski P J."/>
            <person name="Paukszto L."/>
            <person name="Jastrzebski P J."/>
        </authorList>
    </citation>
    <scope>NUCLEOTIDE SEQUENCE [LARGE SCALE GENOMIC DNA]</scope>
    <source>
        <strain evidence="12 13">WMS-il1</strain>
    </source>
</reference>
<dbReference type="EMBL" id="CABIJS010000444">
    <property type="protein sequence ID" value="VUZ51456.1"/>
    <property type="molecule type" value="Genomic_DNA"/>
</dbReference>
<accession>A0A564YWB4</accession>
<dbReference type="SMART" id="SM00133">
    <property type="entry name" value="S_TK_X"/>
    <property type="match status" value="1"/>
</dbReference>
<evidence type="ECO:0000256" key="9">
    <source>
        <dbReference type="SAM" id="MobiDB-lite"/>
    </source>
</evidence>
<evidence type="ECO:0000256" key="8">
    <source>
        <dbReference type="RuleBase" id="RU000308"/>
    </source>
</evidence>
<dbReference type="PANTHER" id="PTHR24355">
    <property type="entry name" value="G PROTEIN-COUPLED RECEPTOR KINASE/RIBOSOMAL PROTEIN S6 KINASE"/>
    <property type="match status" value="1"/>
</dbReference>
<dbReference type="SUPFAM" id="SSF56112">
    <property type="entry name" value="Protein kinase-like (PK-like)"/>
    <property type="match status" value="1"/>
</dbReference>
<evidence type="ECO:0000256" key="1">
    <source>
        <dbReference type="ARBA" id="ARBA00009793"/>
    </source>
</evidence>
<organism evidence="12 13">
    <name type="scientific">Hymenolepis diminuta</name>
    <name type="common">Rat tapeworm</name>
    <dbReference type="NCBI Taxonomy" id="6216"/>
    <lineage>
        <taxon>Eukaryota</taxon>
        <taxon>Metazoa</taxon>
        <taxon>Spiralia</taxon>
        <taxon>Lophotrochozoa</taxon>
        <taxon>Platyhelminthes</taxon>
        <taxon>Cestoda</taxon>
        <taxon>Eucestoda</taxon>
        <taxon>Cyclophyllidea</taxon>
        <taxon>Hymenolepididae</taxon>
        <taxon>Hymenolepis</taxon>
    </lineage>
</organism>
<dbReference type="PANTHER" id="PTHR24355:SF28">
    <property type="entry name" value="G PROTEIN-COUPLED RECEPTOR KINASE 2"/>
    <property type="match status" value="1"/>
</dbReference>
<feature type="modified residue" description="Cysteine methyl ester" evidence="7">
    <location>
        <position position="204"/>
    </location>
</feature>
<dbReference type="InterPro" id="IPR011009">
    <property type="entry name" value="Kinase-like_dom_sf"/>
</dbReference>
<evidence type="ECO:0000259" key="10">
    <source>
        <dbReference type="PROSITE" id="PS50011"/>
    </source>
</evidence>
<dbReference type="Gene3D" id="1.10.510.10">
    <property type="entry name" value="Transferase(Phosphotransferase) domain 1"/>
    <property type="match status" value="1"/>
</dbReference>